<name>A0A6N9NJV8_9FLAO</name>
<evidence type="ECO:0000256" key="2">
    <source>
        <dbReference type="HAMAP-Rule" id="MF_01867"/>
    </source>
</evidence>
<comment type="similarity">
    <text evidence="2">Belongs to the BshC family.</text>
</comment>
<evidence type="ECO:0000259" key="4">
    <source>
        <dbReference type="Pfam" id="PF24850"/>
    </source>
</evidence>
<proteinExistence type="inferred from homology"/>
<comment type="caution">
    <text evidence="5">The sequence shown here is derived from an EMBL/GenBank/DDBJ whole genome shotgun (WGS) entry which is preliminary data.</text>
</comment>
<keyword evidence="2" id="KW-0175">Coiled coil</keyword>
<dbReference type="InterPro" id="IPR011199">
    <property type="entry name" value="Bacillithiol_biosynth_BshC"/>
</dbReference>
<dbReference type="GO" id="GO:0016874">
    <property type="term" value="F:ligase activity"/>
    <property type="evidence" value="ECO:0007669"/>
    <property type="project" value="UniProtKB-UniRule"/>
</dbReference>
<evidence type="ECO:0000313" key="5">
    <source>
        <dbReference type="EMBL" id="NBG65480.1"/>
    </source>
</evidence>
<dbReference type="Pfam" id="PF24850">
    <property type="entry name" value="CC_BshC"/>
    <property type="match status" value="1"/>
</dbReference>
<keyword evidence="1 2" id="KW-0436">Ligase</keyword>
<dbReference type="RefSeq" id="WP_160632436.1">
    <property type="nucleotide sequence ID" value="NZ_WWNE01000005.1"/>
</dbReference>
<accession>A0A6N9NJV8</accession>
<evidence type="ECO:0000313" key="6">
    <source>
        <dbReference type="Proteomes" id="UP000470771"/>
    </source>
</evidence>
<feature type="domain" description="Bacillithiol biosynthesis BshC C-terminal coiled-coil" evidence="4">
    <location>
        <begin position="376"/>
        <end position="528"/>
    </location>
</feature>
<evidence type="ECO:0000256" key="1">
    <source>
        <dbReference type="ARBA" id="ARBA00022598"/>
    </source>
</evidence>
<dbReference type="HAMAP" id="MF_01867">
    <property type="entry name" value="BshC"/>
    <property type="match status" value="1"/>
</dbReference>
<dbReference type="Pfam" id="PF10079">
    <property type="entry name" value="Rossmann-like_BshC"/>
    <property type="match status" value="1"/>
</dbReference>
<dbReference type="AlphaFoldDB" id="A0A6N9NJV8"/>
<evidence type="ECO:0000259" key="3">
    <source>
        <dbReference type="Pfam" id="PF10079"/>
    </source>
</evidence>
<dbReference type="NCBIfam" id="TIGR03998">
    <property type="entry name" value="thiol_BshC"/>
    <property type="match status" value="1"/>
</dbReference>
<dbReference type="PIRSF" id="PIRSF012535">
    <property type="entry name" value="UCP012535"/>
    <property type="match status" value="1"/>
</dbReference>
<dbReference type="EMBL" id="WWNE01000005">
    <property type="protein sequence ID" value="NBG65480.1"/>
    <property type="molecule type" value="Genomic_DNA"/>
</dbReference>
<reference evidence="5 6" key="1">
    <citation type="submission" date="2019-12" db="EMBL/GenBank/DDBJ databases">
        <authorList>
            <person name="Zhao J."/>
        </authorList>
    </citation>
    <scope>NUCLEOTIDE SEQUENCE [LARGE SCALE GENOMIC DNA]</scope>
    <source>
        <strain evidence="5 6">S-15</strain>
    </source>
</reference>
<protein>
    <recommendedName>
        <fullName evidence="2">Putative cysteine ligase BshC</fullName>
        <ecNumber evidence="2">6.-.-.-</ecNumber>
    </recommendedName>
</protein>
<sequence length="534" mass="61842">MLHQTIPFQATGYFSPIVIDYLNQSERLKPFYGTYPSIENFKGIIDAKSKEPIDREVLVAELTAQYSKSKIKKAPETFENIAQLGESNTFTITTGHQLCLFTGPLYFVYKIVSIINLCKQLKAAYPEQNFVPVYWMATEDHDFEEINHFNFKNKKLQWNSGQTGAVGRFHLEGIEEVFVEFEKLLGDYNENTTFIKELFKKSYFQQSNLADATRVLVHELFKSEGLVIIDGDSAALKKSMIPAFKEELLKEVSSDCIEQTNEELAKHYKIQVNPRDINLFYIENDIRERIVKTKEGYQINDTELTFSEAEMLNLLETNPERFSPNVVLRPLYQETILPNLAYIGGGGELAYWFQLKSVFENFKVQFPALILRNSAAVLDNKQSKLYQELSISLTELFTPTVDLVKLLVQRNANHDLSITEEKEWIEKAYASLIDKAADLDETYIPHFKARLAKHLNDLDHSSKKLMRAEKRKQATLVERIERLKQDLFPNGGLQERKDNFTSIYYHYGQDFFRALYANFRLPSSDFSVFIDDQK</sequence>
<feature type="coiled-coil region" evidence="2">
    <location>
        <begin position="451"/>
        <end position="486"/>
    </location>
</feature>
<dbReference type="Proteomes" id="UP000470771">
    <property type="component" value="Unassembled WGS sequence"/>
</dbReference>
<gene>
    <name evidence="2 5" type="primary">bshC</name>
    <name evidence="5" type="ORF">GQN54_05095</name>
</gene>
<feature type="domain" description="Bacillithiol biosynthesis BshC N-terminal Rossmann-like" evidence="3">
    <location>
        <begin position="1"/>
        <end position="373"/>
    </location>
</feature>
<dbReference type="InterPro" id="IPR055398">
    <property type="entry name" value="Rossmann-like_BshC"/>
</dbReference>
<organism evidence="5 6">
    <name type="scientific">Acidiluteibacter ferrifornacis</name>
    <dbReference type="NCBI Taxonomy" id="2692424"/>
    <lineage>
        <taxon>Bacteria</taxon>
        <taxon>Pseudomonadati</taxon>
        <taxon>Bacteroidota</taxon>
        <taxon>Flavobacteriia</taxon>
        <taxon>Flavobacteriales</taxon>
        <taxon>Cryomorphaceae</taxon>
        <taxon>Acidiluteibacter</taxon>
    </lineage>
</organism>
<dbReference type="InterPro" id="IPR055399">
    <property type="entry name" value="CC_BshC"/>
</dbReference>
<dbReference type="EC" id="6.-.-.-" evidence="2"/>
<keyword evidence="6" id="KW-1185">Reference proteome</keyword>